<comment type="caution">
    <text evidence="1">The sequence shown here is derived from an EMBL/GenBank/DDBJ whole genome shotgun (WGS) entry which is preliminary data.</text>
</comment>
<organism evidence="1 2">
    <name type="scientific">Forsythia ovata</name>
    <dbReference type="NCBI Taxonomy" id="205694"/>
    <lineage>
        <taxon>Eukaryota</taxon>
        <taxon>Viridiplantae</taxon>
        <taxon>Streptophyta</taxon>
        <taxon>Embryophyta</taxon>
        <taxon>Tracheophyta</taxon>
        <taxon>Spermatophyta</taxon>
        <taxon>Magnoliopsida</taxon>
        <taxon>eudicotyledons</taxon>
        <taxon>Gunneridae</taxon>
        <taxon>Pentapetalae</taxon>
        <taxon>asterids</taxon>
        <taxon>lamiids</taxon>
        <taxon>Lamiales</taxon>
        <taxon>Oleaceae</taxon>
        <taxon>Forsythieae</taxon>
        <taxon>Forsythia</taxon>
    </lineage>
</organism>
<accession>A0ABD1WNY0</accession>
<evidence type="ECO:0000313" key="2">
    <source>
        <dbReference type="Proteomes" id="UP001604277"/>
    </source>
</evidence>
<gene>
    <name evidence="1" type="ORF">Fot_05015</name>
</gene>
<proteinExistence type="predicted"/>
<dbReference type="AlphaFoldDB" id="A0ABD1WNY0"/>
<name>A0ABD1WNY0_9LAMI</name>
<protein>
    <submittedName>
        <fullName evidence="1">Uncharacterized protein</fullName>
    </submittedName>
</protein>
<dbReference type="EMBL" id="JBFOLJ010000002">
    <property type="protein sequence ID" value="KAL2551396.1"/>
    <property type="molecule type" value="Genomic_DNA"/>
</dbReference>
<reference evidence="2" key="1">
    <citation type="submission" date="2024-07" db="EMBL/GenBank/DDBJ databases">
        <title>Two chromosome-level genome assemblies of Korean endemic species Abeliophyllum distichum and Forsythia ovata (Oleaceae).</title>
        <authorList>
            <person name="Jang H."/>
        </authorList>
    </citation>
    <scope>NUCLEOTIDE SEQUENCE [LARGE SCALE GENOMIC DNA]</scope>
</reference>
<keyword evidence="2" id="KW-1185">Reference proteome</keyword>
<dbReference type="Proteomes" id="UP001604277">
    <property type="component" value="Unassembled WGS sequence"/>
</dbReference>
<evidence type="ECO:0000313" key="1">
    <source>
        <dbReference type="EMBL" id="KAL2551396.1"/>
    </source>
</evidence>
<sequence>MERTCNWTAGRTRACSWWNKEAIVKNMAEALSVLPDLSVDFWSMKNNALNSCTNSDGVRSTVGERCRAHYQVSNRGLESGDLRVRGGILGIEQSDERWNDAEKS</sequence>